<dbReference type="Gene3D" id="3.40.50.300">
    <property type="entry name" value="P-loop containing nucleotide triphosphate hydrolases"/>
    <property type="match status" value="1"/>
</dbReference>
<feature type="region of interest" description="Disordered" evidence="3">
    <location>
        <begin position="217"/>
        <end position="241"/>
    </location>
</feature>
<reference evidence="5 6" key="1">
    <citation type="submission" date="2019-05" db="EMBL/GenBank/DDBJ databases">
        <title>Genome sequence of Cellulomonas hominis strain CS1.</title>
        <authorList>
            <person name="Belmont J."/>
            <person name="Maclea K.S."/>
        </authorList>
    </citation>
    <scope>NUCLEOTIDE SEQUENCE [LARGE SCALE GENOMIC DNA]</scope>
    <source>
        <strain evidence="5 6">CS1</strain>
    </source>
</reference>
<dbReference type="GO" id="GO:0005524">
    <property type="term" value="F:ATP binding"/>
    <property type="evidence" value="ECO:0007669"/>
    <property type="project" value="UniProtKB-KW"/>
</dbReference>
<dbReference type="EMBL" id="SZYE01000193">
    <property type="protein sequence ID" value="TKR22391.1"/>
    <property type="molecule type" value="Genomic_DNA"/>
</dbReference>
<feature type="compositionally biased region" description="Basic and acidic residues" evidence="3">
    <location>
        <begin position="1"/>
        <end position="22"/>
    </location>
</feature>
<dbReference type="Pfam" id="PF00005">
    <property type="entry name" value="ABC_tran"/>
    <property type="match status" value="1"/>
</dbReference>
<evidence type="ECO:0000256" key="1">
    <source>
        <dbReference type="ARBA" id="ARBA00005417"/>
    </source>
</evidence>
<keyword evidence="2" id="KW-0813">Transport</keyword>
<keyword evidence="5" id="KW-0067">ATP-binding</keyword>
<proteinExistence type="inferred from homology"/>
<feature type="compositionally biased region" description="Basic and acidic residues" evidence="3">
    <location>
        <begin position="230"/>
        <end position="241"/>
    </location>
</feature>
<evidence type="ECO:0000313" key="5">
    <source>
        <dbReference type="EMBL" id="TKR22391.1"/>
    </source>
</evidence>
<dbReference type="PROSITE" id="PS50893">
    <property type="entry name" value="ABC_TRANSPORTER_2"/>
    <property type="match status" value="1"/>
</dbReference>
<dbReference type="InterPro" id="IPR027417">
    <property type="entry name" value="P-loop_NTPase"/>
</dbReference>
<dbReference type="InterPro" id="IPR003439">
    <property type="entry name" value="ABC_transporter-like_ATP-bd"/>
</dbReference>
<dbReference type="PANTHER" id="PTHR43335:SF4">
    <property type="entry name" value="ABC TRANSPORTER, ATP-BINDING PROTEIN"/>
    <property type="match status" value="1"/>
</dbReference>
<dbReference type="OrthoDB" id="3243210at2"/>
<keyword evidence="5" id="KW-0547">Nucleotide-binding</keyword>
<evidence type="ECO:0000256" key="2">
    <source>
        <dbReference type="ARBA" id="ARBA00022448"/>
    </source>
</evidence>
<comment type="similarity">
    <text evidence="1">Belongs to the ABC transporter superfamily.</text>
</comment>
<name>A0A7Z8JXZ1_9CELL</name>
<comment type="caution">
    <text evidence="5">The sequence shown here is derived from an EMBL/GenBank/DDBJ whole genome shotgun (WGS) entry which is preliminary data.</text>
</comment>
<protein>
    <submittedName>
        <fullName evidence="5">ATP-binding cassette domain-containing protein</fullName>
    </submittedName>
</protein>
<evidence type="ECO:0000313" key="6">
    <source>
        <dbReference type="Proteomes" id="UP000308121"/>
    </source>
</evidence>
<dbReference type="RefSeq" id="WP_154730768.1">
    <property type="nucleotide sequence ID" value="NZ_SZYE01000193.1"/>
</dbReference>
<evidence type="ECO:0000256" key="3">
    <source>
        <dbReference type="SAM" id="MobiDB-lite"/>
    </source>
</evidence>
<dbReference type="GO" id="GO:0016887">
    <property type="term" value="F:ATP hydrolysis activity"/>
    <property type="evidence" value="ECO:0007669"/>
    <property type="project" value="InterPro"/>
</dbReference>
<dbReference type="PANTHER" id="PTHR43335">
    <property type="entry name" value="ABC TRANSPORTER, ATP-BINDING PROTEIN"/>
    <property type="match status" value="1"/>
</dbReference>
<dbReference type="SUPFAM" id="SSF52540">
    <property type="entry name" value="P-loop containing nucleoside triphosphate hydrolases"/>
    <property type="match status" value="1"/>
</dbReference>
<evidence type="ECO:0000259" key="4">
    <source>
        <dbReference type="PROSITE" id="PS50893"/>
    </source>
</evidence>
<dbReference type="AlphaFoldDB" id="A0A7Z8JXZ1"/>
<dbReference type="Proteomes" id="UP000308121">
    <property type="component" value="Unassembled WGS sequence"/>
</dbReference>
<accession>A0A7Z8JXZ1</accession>
<gene>
    <name evidence="5" type="ORF">FA014_16690</name>
</gene>
<feature type="region of interest" description="Disordered" evidence="3">
    <location>
        <begin position="1"/>
        <end position="27"/>
    </location>
</feature>
<feature type="domain" description="ABC transporter" evidence="4">
    <location>
        <begin position="24"/>
        <end position="241"/>
    </location>
</feature>
<sequence>MTVEHVDVADTEDRPGGHEPPEGVRATGLGMRAGEGWVYRHVDFTADPGEVVEVRGAGGTGRSMLLLTLAGRARATTGQLRVLGHDLPRGARAVRRLSAVARLDDVAVPEGQQTVRQAFRERARWERVRPAGSDGLGYRVDETRELTGLTAGPHERVAGLGALQRTLLAVALAALSRPRLLVLDDLDDGLPATERDLVWAALHRVADADGCLVLATTSGGDPGGGPGGRRSVELHPARVAP</sequence>
<organism evidence="5 6">
    <name type="scientific">Cellulomonas hominis</name>
    <dbReference type="NCBI Taxonomy" id="156981"/>
    <lineage>
        <taxon>Bacteria</taxon>
        <taxon>Bacillati</taxon>
        <taxon>Actinomycetota</taxon>
        <taxon>Actinomycetes</taxon>
        <taxon>Micrococcales</taxon>
        <taxon>Cellulomonadaceae</taxon>
        <taxon>Cellulomonas</taxon>
    </lineage>
</organism>